<evidence type="ECO:0000313" key="2">
    <source>
        <dbReference type="Proteomes" id="UP000000547"/>
    </source>
</evidence>
<accession>Q482H4</accession>
<sequence length="64" mass="7776">MQWRKNCLFFNSSLFAYPHKPYFIVTLKKERIEIRKKFRATLLGYTQIKISDSVQDHFFSLTPF</sequence>
<dbReference type="KEGG" id="cps:CPS_2323"/>
<gene>
    <name evidence="1" type="ordered locus">CPS_2323</name>
</gene>
<reference evidence="1" key="1">
    <citation type="journal article" date="2005" name="Proc. Natl. Acad. Sci. U.S.A.">
        <title>The psychrophilic lifestyle as revealed by the genome sequence of Colwellia psychrerythraea 34H through genomic and proteomic analyses.</title>
        <authorList>
            <person name="Methe B.A."/>
            <person name="Nelson K.E."/>
            <person name="Deming J.W."/>
            <person name="Momen B."/>
            <person name="Melamud E."/>
            <person name="Zhang X."/>
            <person name="Moult J."/>
            <person name="Madupu R."/>
            <person name="Nelson W.C."/>
            <person name="Dodson R.J."/>
            <person name="Brinkac L.M."/>
            <person name="Daugherty S.C."/>
            <person name="Durkin A.S."/>
            <person name="DeBoy R.T."/>
            <person name="Kolonay J.F."/>
            <person name="Sullivan S.A."/>
            <person name="Zhou L."/>
            <person name="Davidsen T.M."/>
            <person name="Wu M."/>
            <person name="Huston A.L."/>
            <person name="Lewis M."/>
            <person name="Weaver B."/>
            <person name="Weidman J.F."/>
            <person name="Khouri H."/>
            <person name="Utterback T.R."/>
            <person name="Feldblyum T.V."/>
            <person name="Fraser C.M."/>
        </authorList>
    </citation>
    <scope>NUCLEOTIDE SEQUENCE [LARGE SCALE GENOMIC DNA]</scope>
    <source>
        <strain evidence="1">34H</strain>
    </source>
</reference>
<dbReference type="Proteomes" id="UP000000547">
    <property type="component" value="Chromosome"/>
</dbReference>
<protein>
    <submittedName>
        <fullName evidence="1">Uncharacterized protein</fullName>
    </submittedName>
</protein>
<dbReference type="EMBL" id="CP000083">
    <property type="protein sequence ID" value="AAZ24514.1"/>
    <property type="molecule type" value="Genomic_DNA"/>
</dbReference>
<organism evidence="1 2">
    <name type="scientific">Colwellia psychrerythraea (strain 34H / ATCC BAA-681)</name>
    <name type="common">Vibrio psychroerythus</name>
    <dbReference type="NCBI Taxonomy" id="167879"/>
    <lineage>
        <taxon>Bacteria</taxon>
        <taxon>Pseudomonadati</taxon>
        <taxon>Pseudomonadota</taxon>
        <taxon>Gammaproteobacteria</taxon>
        <taxon>Alteromonadales</taxon>
        <taxon>Colwelliaceae</taxon>
        <taxon>Colwellia</taxon>
    </lineage>
</organism>
<dbReference type="AlphaFoldDB" id="Q482H4"/>
<dbReference type="HOGENOM" id="CLU_2859991_0_0_6"/>
<proteinExistence type="predicted"/>
<evidence type="ECO:0000313" key="1">
    <source>
        <dbReference type="EMBL" id="AAZ24514.1"/>
    </source>
</evidence>
<name>Q482H4_COLP3</name>
<dbReference type="STRING" id="167879.CPS_2323"/>